<comment type="caution">
    <text evidence="3">The sequence shown here is derived from an EMBL/GenBank/DDBJ whole genome shotgun (WGS) entry which is preliminary data.</text>
</comment>
<evidence type="ECO:0000256" key="2">
    <source>
        <dbReference type="ARBA" id="ARBA00022649"/>
    </source>
</evidence>
<accession>A0A1F8E187</accession>
<dbReference type="PANTHER" id="PTHR35601:SF1">
    <property type="entry name" value="TOXIN RELE"/>
    <property type="match status" value="1"/>
</dbReference>
<evidence type="ECO:0000313" key="4">
    <source>
        <dbReference type="Proteomes" id="UP000179057"/>
    </source>
</evidence>
<sequence length="83" mass="9787">MQYRIILPKSVQKELEKLDKKIRMRVIVTLQELSKDPFAGKKLQGEHAGQWSVRAWPYRVIYRINKGELVVLVIRIAHRQGAY</sequence>
<protein>
    <recommendedName>
        <fullName evidence="5">Addiction module toxin RelE</fullName>
    </recommendedName>
</protein>
<dbReference type="InterPro" id="IPR035093">
    <property type="entry name" value="RelE/ParE_toxin_dom_sf"/>
</dbReference>
<dbReference type="Pfam" id="PF05016">
    <property type="entry name" value="ParE_toxin"/>
    <property type="match status" value="1"/>
</dbReference>
<dbReference type="Gene3D" id="3.30.2310.20">
    <property type="entry name" value="RelE-like"/>
    <property type="match status" value="1"/>
</dbReference>
<dbReference type="InterPro" id="IPR007712">
    <property type="entry name" value="RelE/ParE_toxin"/>
</dbReference>
<dbReference type="SUPFAM" id="SSF143011">
    <property type="entry name" value="RelE-like"/>
    <property type="match status" value="1"/>
</dbReference>
<reference evidence="3 4" key="1">
    <citation type="journal article" date="2016" name="Nat. Commun.">
        <title>Thousands of microbial genomes shed light on interconnected biogeochemical processes in an aquifer system.</title>
        <authorList>
            <person name="Anantharaman K."/>
            <person name="Brown C.T."/>
            <person name="Hug L.A."/>
            <person name="Sharon I."/>
            <person name="Castelle C.J."/>
            <person name="Probst A.J."/>
            <person name="Thomas B.C."/>
            <person name="Singh A."/>
            <person name="Wilkins M.J."/>
            <person name="Karaoz U."/>
            <person name="Brodie E.L."/>
            <person name="Williams K.H."/>
            <person name="Hubbard S.S."/>
            <person name="Banfield J.F."/>
        </authorList>
    </citation>
    <scope>NUCLEOTIDE SEQUENCE [LARGE SCALE GENOMIC DNA]</scope>
</reference>
<evidence type="ECO:0008006" key="5">
    <source>
        <dbReference type="Google" id="ProtNLM"/>
    </source>
</evidence>
<dbReference type="EMBL" id="MGIV01000018">
    <property type="protein sequence ID" value="OGM93978.1"/>
    <property type="molecule type" value="Genomic_DNA"/>
</dbReference>
<dbReference type="Proteomes" id="UP000179057">
    <property type="component" value="Unassembled WGS sequence"/>
</dbReference>
<evidence type="ECO:0000256" key="1">
    <source>
        <dbReference type="ARBA" id="ARBA00006226"/>
    </source>
</evidence>
<keyword evidence="2" id="KW-1277">Toxin-antitoxin system</keyword>
<gene>
    <name evidence="3" type="ORF">A2610_03620</name>
</gene>
<organism evidence="3 4">
    <name type="scientific">Candidatus Wolfebacteria bacterium RIFOXYD1_FULL_48_65</name>
    <dbReference type="NCBI Taxonomy" id="1802561"/>
    <lineage>
        <taxon>Bacteria</taxon>
        <taxon>Candidatus Wolfeibacteriota</taxon>
    </lineage>
</organism>
<evidence type="ECO:0000313" key="3">
    <source>
        <dbReference type="EMBL" id="OGM93978.1"/>
    </source>
</evidence>
<dbReference type="PANTHER" id="PTHR35601">
    <property type="entry name" value="TOXIN RELE"/>
    <property type="match status" value="1"/>
</dbReference>
<name>A0A1F8E187_9BACT</name>
<comment type="similarity">
    <text evidence="1">Belongs to the RelE toxin family.</text>
</comment>
<proteinExistence type="inferred from homology"/>
<dbReference type="AlphaFoldDB" id="A0A1F8E187"/>